<dbReference type="PANTHER" id="PTHR11728:SF1">
    <property type="entry name" value="GLYCEROL-3-PHOSPHATE DEHYDROGENASE [NAD(+)] 2, CHLOROPLASTIC"/>
    <property type="match status" value="1"/>
</dbReference>
<feature type="active site" description="Proton acceptor" evidence="7">
    <location>
        <position position="167"/>
    </location>
</feature>
<keyword evidence="3" id="KW-0560">Oxidoreductase</keyword>
<evidence type="ECO:0000256" key="7">
    <source>
        <dbReference type="PIRSR" id="PIRSR000114-1"/>
    </source>
</evidence>
<dbReference type="AlphaFoldDB" id="A0A0G1RK13"/>
<keyword evidence="5" id="KW-0594">Phospholipid biosynthesis</keyword>
<reference evidence="12 13" key="1">
    <citation type="journal article" date="2015" name="Nature">
        <title>rRNA introns, odd ribosomes, and small enigmatic genomes across a large radiation of phyla.</title>
        <authorList>
            <person name="Brown C.T."/>
            <person name="Hug L.A."/>
            <person name="Thomas B.C."/>
            <person name="Sharon I."/>
            <person name="Castelle C.J."/>
            <person name="Singh A."/>
            <person name="Wilkins M.J."/>
            <person name="Williams K.H."/>
            <person name="Banfield J.F."/>
        </authorList>
    </citation>
    <scope>NUCLEOTIDE SEQUENCE [LARGE SCALE GENOMIC DNA]</scope>
</reference>
<keyword evidence="6" id="KW-1208">Phospholipid metabolism</keyword>
<dbReference type="GO" id="GO:0046168">
    <property type="term" value="P:glycerol-3-phosphate catabolic process"/>
    <property type="evidence" value="ECO:0007669"/>
    <property type="project" value="InterPro"/>
</dbReference>
<dbReference type="GO" id="GO:0016616">
    <property type="term" value="F:oxidoreductase activity, acting on the CH-OH group of donors, NAD or NADP as acceptor"/>
    <property type="evidence" value="ECO:0007669"/>
    <property type="project" value="InterPro"/>
</dbReference>
<comment type="similarity">
    <text evidence="1">Belongs to the NAD-dependent glycerol-3-phosphate dehydrogenase family.</text>
</comment>
<dbReference type="InterPro" id="IPR006109">
    <property type="entry name" value="G3P_DH_NAD-dep_C"/>
</dbReference>
<feature type="domain" description="Glycerol-3-phosphate dehydrogenase NAD-dependent N-terminal" evidence="10">
    <location>
        <begin position="43"/>
        <end position="135"/>
    </location>
</feature>
<dbReference type="InterPro" id="IPR006168">
    <property type="entry name" value="G3P_DH_NAD-dep"/>
</dbReference>
<evidence type="ECO:0000256" key="4">
    <source>
        <dbReference type="ARBA" id="ARBA00023098"/>
    </source>
</evidence>
<feature type="binding site" evidence="9">
    <location>
        <begin position="9"/>
        <end position="14"/>
    </location>
    <ligand>
        <name>NAD(+)</name>
        <dbReference type="ChEBI" id="CHEBI:57540"/>
    </ligand>
</feature>
<dbReference type="Pfam" id="PF01210">
    <property type="entry name" value="NAD_Gly3P_dh_N"/>
    <property type="match status" value="1"/>
</dbReference>
<sequence length="293" mass="31730">MRNRVLIVGAGEIGSALLGVLEGNKNNRISIWDINLKLCFPKKSLEEMVPNADFIFLCIPSHAIDSCLGKIKRHIKKTIMISLTKGIERKQGLLTSELLVKNLRRDGIAILAGPMLAEELRRGLKTKACLASNSSVFKKVSLLFKNTPLFLEQLNDIHGASASGVLKNIYALGLGIADGLKMGANVRGVLLPQATKEMQTLLPLFGGKSATALTLAGLGDLEATSSSSFSRNHTTGSMIARSKKVTQYSEGALSLPLVVRRIGLKKLPPFMGAIFNVVLKKKNPRKTFEALLK</sequence>
<dbReference type="InterPro" id="IPR013328">
    <property type="entry name" value="6PGD_dom2"/>
</dbReference>
<evidence type="ECO:0000259" key="10">
    <source>
        <dbReference type="Pfam" id="PF01210"/>
    </source>
</evidence>
<keyword evidence="4" id="KW-0443">Lipid metabolism</keyword>
<comment type="caution">
    <text evidence="12">The sequence shown here is derived from an EMBL/GenBank/DDBJ whole genome shotgun (WGS) entry which is preliminary data.</text>
</comment>
<dbReference type="GO" id="GO:0051287">
    <property type="term" value="F:NAD binding"/>
    <property type="evidence" value="ECO:0007669"/>
    <property type="project" value="InterPro"/>
</dbReference>
<evidence type="ECO:0000256" key="3">
    <source>
        <dbReference type="ARBA" id="ARBA00023002"/>
    </source>
</evidence>
<evidence type="ECO:0000313" key="13">
    <source>
        <dbReference type="Proteomes" id="UP000034107"/>
    </source>
</evidence>
<name>A0A0G1RK13_9BACT</name>
<dbReference type="PANTHER" id="PTHR11728">
    <property type="entry name" value="GLYCEROL-3-PHOSPHATE DEHYDROGENASE"/>
    <property type="match status" value="1"/>
</dbReference>
<keyword evidence="2" id="KW-0444">Lipid biosynthesis</keyword>
<protein>
    <submittedName>
        <fullName evidence="12">NAD-dependent glycerol-3-phosphate dehydrogenase domain protein</fullName>
    </submittedName>
</protein>
<dbReference type="InterPro" id="IPR008927">
    <property type="entry name" value="6-PGluconate_DH-like_C_sf"/>
</dbReference>
<dbReference type="Pfam" id="PF07479">
    <property type="entry name" value="NAD_Gly3P_dh_C"/>
    <property type="match status" value="1"/>
</dbReference>
<evidence type="ECO:0000256" key="5">
    <source>
        <dbReference type="ARBA" id="ARBA00023209"/>
    </source>
</evidence>
<keyword evidence="9" id="KW-0520">NAD</keyword>
<dbReference type="SUPFAM" id="SSF51735">
    <property type="entry name" value="NAD(P)-binding Rossmann-fold domains"/>
    <property type="match status" value="1"/>
</dbReference>
<evidence type="ECO:0000256" key="1">
    <source>
        <dbReference type="ARBA" id="ARBA00011009"/>
    </source>
</evidence>
<evidence type="ECO:0000256" key="2">
    <source>
        <dbReference type="ARBA" id="ARBA00022516"/>
    </source>
</evidence>
<feature type="binding site" evidence="9">
    <location>
        <position position="117"/>
    </location>
    <ligand>
        <name>NAD(+)</name>
        <dbReference type="ChEBI" id="CHEBI:57540"/>
    </ligand>
</feature>
<proteinExistence type="inferred from homology"/>
<organism evidence="12 13">
    <name type="scientific">Candidatus Nomurabacteria bacterium GW2011_GWA1_46_11</name>
    <dbReference type="NCBI Taxonomy" id="1618732"/>
    <lineage>
        <taxon>Bacteria</taxon>
        <taxon>Candidatus Nomuraibacteriota</taxon>
    </lineage>
</organism>
<evidence type="ECO:0000256" key="9">
    <source>
        <dbReference type="PIRSR" id="PIRSR000114-3"/>
    </source>
</evidence>
<dbReference type="Gene3D" id="3.40.50.720">
    <property type="entry name" value="NAD(P)-binding Rossmann-like Domain"/>
    <property type="match status" value="1"/>
</dbReference>
<dbReference type="SUPFAM" id="SSF48179">
    <property type="entry name" value="6-phosphogluconate dehydrogenase C-terminal domain-like"/>
    <property type="match status" value="1"/>
</dbReference>
<dbReference type="PROSITE" id="PS00957">
    <property type="entry name" value="NAD_G3PDH"/>
    <property type="match status" value="1"/>
</dbReference>
<accession>A0A0G1RK13</accession>
<feature type="binding site" evidence="8">
    <location>
        <position position="85"/>
    </location>
    <ligand>
        <name>substrate</name>
    </ligand>
</feature>
<feature type="binding site" evidence="8">
    <location>
        <begin position="231"/>
        <end position="232"/>
    </location>
    <ligand>
        <name>substrate</name>
    </ligand>
</feature>
<feature type="binding site" evidence="9">
    <location>
        <position position="231"/>
    </location>
    <ligand>
        <name>NAD(+)</name>
        <dbReference type="ChEBI" id="CHEBI:57540"/>
    </ligand>
</feature>
<dbReference type="PIRSF" id="PIRSF000114">
    <property type="entry name" value="Glycerol-3-P_dh"/>
    <property type="match status" value="1"/>
</dbReference>
<evidence type="ECO:0000256" key="6">
    <source>
        <dbReference type="ARBA" id="ARBA00023264"/>
    </source>
</evidence>
<dbReference type="GO" id="GO:0008654">
    <property type="term" value="P:phospholipid biosynthetic process"/>
    <property type="evidence" value="ECO:0007669"/>
    <property type="project" value="UniProtKB-KW"/>
</dbReference>
<gene>
    <name evidence="12" type="ORF">UX31_C0019G0004</name>
</gene>
<evidence type="ECO:0000313" key="12">
    <source>
        <dbReference type="EMBL" id="KKU21275.1"/>
    </source>
</evidence>
<evidence type="ECO:0000259" key="11">
    <source>
        <dbReference type="Pfam" id="PF07479"/>
    </source>
</evidence>
<dbReference type="GO" id="GO:0005975">
    <property type="term" value="P:carbohydrate metabolic process"/>
    <property type="evidence" value="ECO:0007669"/>
    <property type="project" value="InterPro"/>
</dbReference>
<feature type="domain" description="Glycerol-3-phosphate dehydrogenase NAD-dependent C-terminal" evidence="11">
    <location>
        <begin position="156"/>
        <end position="287"/>
    </location>
</feature>
<dbReference type="EMBL" id="LCLS01000019">
    <property type="protein sequence ID" value="KKU21275.1"/>
    <property type="molecule type" value="Genomic_DNA"/>
</dbReference>
<dbReference type="Proteomes" id="UP000034107">
    <property type="component" value="Unassembled WGS sequence"/>
</dbReference>
<dbReference type="InterPro" id="IPR036291">
    <property type="entry name" value="NAD(P)-bd_dom_sf"/>
</dbReference>
<evidence type="ECO:0000256" key="8">
    <source>
        <dbReference type="PIRSR" id="PIRSR000114-2"/>
    </source>
</evidence>
<dbReference type="Gene3D" id="1.10.1040.10">
    <property type="entry name" value="N-(1-d-carboxylethyl)-l-norvaline Dehydrogenase, domain 2"/>
    <property type="match status" value="1"/>
</dbReference>
<dbReference type="GO" id="GO:0005829">
    <property type="term" value="C:cytosol"/>
    <property type="evidence" value="ECO:0007669"/>
    <property type="project" value="TreeGrafter"/>
</dbReference>
<dbReference type="InterPro" id="IPR011128">
    <property type="entry name" value="G3P_DH_NAD-dep_N"/>
</dbReference>